<keyword evidence="3" id="KW-1133">Transmembrane helix</keyword>
<gene>
    <name evidence="5" type="ORF">DACRYDRAFT_81869</name>
</gene>
<proteinExistence type="inferred from homology"/>
<dbReference type="STRING" id="1858805.M5G0Y3"/>
<evidence type="ECO:0000256" key="2">
    <source>
        <dbReference type="ARBA" id="ARBA00022679"/>
    </source>
</evidence>
<keyword evidence="2" id="KW-0808">Transferase</keyword>
<accession>M5G0Y3</accession>
<keyword evidence="3" id="KW-0812">Transmembrane</keyword>
<dbReference type="PANTHER" id="PTHR12203:SF35">
    <property type="entry name" value="PROTEIN O-GLUCOSYLTRANSFERASE 1"/>
    <property type="match status" value="1"/>
</dbReference>
<dbReference type="GO" id="GO:0016740">
    <property type="term" value="F:transferase activity"/>
    <property type="evidence" value="ECO:0007669"/>
    <property type="project" value="UniProtKB-KW"/>
</dbReference>
<evidence type="ECO:0000256" key="1">
    <source>
        <dbReference type="ARBA" id="ARBA00010118"/>
    </source>
</evidence>
<evidence type="ECO:0000313" key="6">
    <source>
        <dbReference type="Proteomes" id="UP000030653"/>
    </source>
</evidence>
<dbReference type="OMA" id="AMASKDW"/>
<organism evidence="5 6">
    <name type="scientific">Dacryopinax primogenitus (strain DJM 731)</name>
    <name type="common">Brown rot fungus</name>
    <dbReference type="NCBI Taxonomy" id="1858805"/>
    <lineage>
        <taxon>Eukaryota</taxon>
        <taxon>Fungi</taxon>
        <taxon>Dikarya</taxon>
        <taxon>Basidiomycota</taxon>
        <taxon>Agaricomycotina</taxon>
        <taxon>Dacrymycetes</taxon>
        <taxon>Dacrymycetales</taxon>
        <taxon>Dacrymycetaceae</taxon>
        <taxon>Dacryopinax</taxon>
    </lineage>
</organism>
<sequence length="639" mass="73226">MVLHLDFALFFPSYWTLKHKLYRRIALVILCVSLFIGLGTYHIFPAETQEFIDRVEIEYQARLGSLSAFPLSGGFSFRPKHGIGILIEEGRRKWEEKLARQSQTLDQAVAEYRRRYGLEPPNGFDKWFDFARGSDFKLIDEFDAIHLDLAPFRRLSSQELQHRTQSAALQDTTFGVKIEDGWATVTDEIRPGGVKKGDIGRAQGFLQSVQGFMSELPDMMFAISGLAEPTVYPTWEVSQPHNFSAVLEDASDYVTQSNNFPLWYKYTNTCHPADPVRRRPHEFNFPNATSILPPTNFDAISTETGNAFSNFRERTEKDLDFCKHPEKFYQFGHFYAGWSIFNETFPVFGPGKAPGSMNIRIPSYYYIVPLSKYTYGFDEILGYGQDDDPNDPDWDDKTGTMFWRGATTGGGSIPSGRYPYYVRHRLVQLAVQDNPSSQLILHRTGQRMPETWTESRIDVNTLRTTAMDVGFTMAVQCAPYEPGGCEGMMEDYKFVDAVPLHAAYKSKILLDLDGMGYSARSLALLASKSALVKSTIYAEFFDDWIQPWVHFIPLSSTFEEIFNIWAYFVGPGEVYDYSGDAALKSIADAGRRWKREHARIVDMEVYTYRLCLEWARLWYKDERDMDYSPTTANDFEGDE</sequence>
<feature type="transmembrane region" description="Helical" evidence="3">
    <location>
        <begin position="21"/>
        <end position="44"/>
    </location>
</feature>
<dbReference type="OrthoDB" id="541052at2759"/>
<dbReference type="GeneID" id="63691596"/>
<dbReference type="EMBL" id="JH795869">
    <property type="protein sequence ID" value="EJT99486.1"/>
    <property type="molecule type" value="Genomic_DNA"/>
</dbReference>
<feature type="domain" description="Glycosyl transferase CAP10" evidence="4">
    <location>
        <begin position="315"/>
        <end position="621"/>
    </location>
</feature>
<dbReference type="Proteomes" id="UP000030653">
    <property type="component" value="Unassembled WGS sequence"/>
</dbReference>
<dbReference type="PANTHER" id="PTHR12203">
    <property type="entry name" value="KDEL LYS-ASP-GLU-LEU CONTAINING - RELATED"/>
    <property type="match status" value="1"/>
</dbReference>
<dbReference type="SMART" id="SM00672">
    <property type="entry name" value="CAP10"/>
    <property type="match status" value="1"/>
</dbReference>
<evidence type="ECO:0000313" key="5">
    <source>
        <dbReference type="EMBL" id="EJT99486.1"/>
    </source>
</evidence>
<dbReference type="InterPro" id="IPR051091">
    <property type="entry name" value="O-Glucosyltr/Glycosyltrsf_90"/>
</dbReference>
<keyword evidence="6" id="KW-1185">Reference proteome</keyword>
<keyword evidence="3" id="KW-0472">Membrane</keyword>
<dbReference type="InterPro" id="IPR006598">
    <property type="entry name" value="CAP10"/>
</dbReference>
<comment type="similarity">
    <text evidence="1">Belongs to the glycosyltransferase 90 family.</text>
</comment>
<evidence type="ECO:0000259" key="4">
    <source>
        <dbReference type="SMART" id="SM00672"/>
    </source>
</evidence>
<evidence type="ECO:0000256" key="3">
    <source>
        <dbReference type="SAM" id="Phobius"/>
    </source>
</evidence>
<reference evidence="5 6" key="1">
    <citation type="journal article" date="2012" name="Science">
        <title>The Paleozoic origin of enzymatic lignin decomposition reconstructed from 31 fungal genomes.</title>
        <authorList>
            <person name="Floudas D."/>
            <person name="Binder M."/>
            <person name="Riley R."/>
            <person name="Barry K."/>
            <person name="Blanchette R.A."/>
            <person name="Henrissat B."/>
            <person name="Martinez A.T."/>
            <person name="Otillar R."/>
            <person name="Spatafora J.W."/>
            <person name="Yadav J.S."/>
            <person name="Aerts A."/>
            <person name="Benoit I."/>
            <person name="Boyd A."/>
            <person name="Carlson A."/>
            <person name="Copeland A."/>
            <person name="Coutinho P.M."/>
            <person name="de Vries R.P."/>
            <person name="Ferreira P."/>
            <person name="Findley K."/>
            <person name="Foster B."/>
            <person name="Gaskell J."/>
            <person name="Glotzer D."/>
            <person name="Gorecki P."/>
            <person name="Heitman J."/>
            <person name="Hesse C."/>
            <person name="Hori C."/>
            <person name="Igarashi K."/>
            <person name="Jurgens J.A."/>
            <person name="Kallen N."/>
            <person name="Kersten P."/>
            <person name="Kohler A."/>
            <person name="Kuees U."/>
            <person name="Kumar T.K.A."/>
            <person name="Kuo A."/>
            <person name="LaButti K."/>
            <person name="Larrondo L.F."/>
            <person name="Lindquist E."/>
            <person name="Ling A."/>
            <person name="Lombard V."/>
            <person name="Lucas S."/>
            <person name="Lundell T."/>
            <person name="Martin R."/>
            <person name="McLaughlin D.J."/>
            <person name="Morgenstern I."/>
            <person name="Morin E."/>
            <person name="Murat C."/>
            <person name="Nagy L.G."/>
            <person name="Nolan M."/>
            <person name="Ohm R.A."/>
            <person name="Patyshakuliyeva A."/>
            <person name="Rokas A."/>
            <person name="Ruiz-Duenas F.J."/>
            <person name="Sabat G."/>
            <person name="Salamov A."/>
            <person name="Samejima M."/>
            <person name="Schmutz J."/>
            <person name="Slot J.C."/>
            <person name="St John F."/>
            <person name="Stenlid J."/>
            <person name="Sun H."/>
            <person name="Sun S."/>
            <person name="Syed K."/>
            <person name="Tsang A."/>
            <person name="Wiebenga A."/>
            <person name="Young D."/>
            <person name="Pisabarro A."/>
            <person name="Eastwood D.C."/>
            <person name="Martin F."/>
            <person name="Cullen D."/>
            <person name="Grigoriev I.V."/>
            <person name="Hibbett D.S."/>
        </authorList>
    </citation>
    <scope>NUCLEOTIDE SEQUENCE [LARGE SCALE GENOMIC DNA]</scope>
    <source>
        <strain evidence="5 6">DJM-731 SS1</strain>
    </source>
</reference>
<dbReference type="HOGENOM" id="CLU_005027_4_1_1"/>
<dbReference type="Pfam" id="PF05686">
    <property type="entry name" value="Glyco_transf_90"/>
    <property type="match status" value="1"/>
</dbReference>
<name>M5G0Y3_DACPD</name>
<dbReference type="RefSeq" id="XP_040626384.1">
    <property type="nucleotide sequence ID" value="XM_040776534.1"/>
</dbReference>
<dbReference type="AlphaFoldDB" id="M5G0Y3"/>
<protein>
    <recommendedName>
        <fullName evidence="4">Glycosyl transferase CAP10 domain-containing protein</fullName>
    </recommendedName>
</protein>